<proteinExistence type="predicted"/>
<dbReference type="Proteomes" id="UP000199448">
    <property type="component" value="Unassembled WGS sequence"/>
</dbReference>
<evidence type="ECO:0000313" key="2">
    <source>
        <dbReference type="Proteomes" id="UP000199448"/>
    </source>
</evidence>
<dbReference type="STRING" id="390640.SAMN04488034_11714"/>
<keyword evidence="2" id="KW-1185">Reference proteome</keyword>
<sequence length="122" mass="14646">MNESIPIKKNDFVKYMKSIYLVKDFQKLENGRYRLNYYFRSIEKNHAKLHLNGHNNIIGYLAKNIRKATTEEMNFLVSRIKSKYPNFDLSLDKDLKEEDQELEIEECIKFLKKNGYLIFKSV</sequence>
<dbReference type="EMBL" id="FNUG01000017">
    <property type="protein sequence ID" value="SEF13004.1"/>
    <property type="molecule type" value="Genomic_DNA"/>
</dbReference>
<accession>A0A1H5PH77</accession>
<reference evidence="1 2" key="1">
    <citation type="submission" date="2016-10" db="EMBL/GenBank/DDBJ databases">
        <authorList>
            <person name="de Groot N.N."/>
        </authorList>
    </citation>
    <scope>NUCLEOTIDE SEQUENCE [LARGE SCALE GENOMIC DNA]</scope>
    <source>
        <strain evidence="1 2">DSM 23553</strain>
    </source>
</reference>
<dbReference type="RefSeq" id="WP_093114487.1">
    <property type="nucleotide sequence ID" value="NZ_FNGG01000017.1"/>
</dbReference>
<protein>
    <submittedName>
        <fullName evidence="1">Uncharacterized protein</fullName>
    </submittedName>
</protein>
<organism evidence="1 2">
    <name type="scientific">Salinimicrobium catena</name>
    <dbReference type="NCBI Taxonomy" id="390640"/>
    <lineage>
        <taxon>Bacteria</taxon>
        <taxon>Pseudomonadati</taxon>
        <taxon>Bacteroidota</taxon>
        <taxon>Flavobacteriia</taxon>
        <taxon>Flavobacteriales</taxon>
        <taxon>Flavobacteriaceae</taxon>
        <taxon>Salinimicrobium</taxon>
    </lineage>
</organism>
<name>A0A1H5PH77_9FLAO</name>
<gene>
    <name evidence="1" type="ORF">SAMN04488034_11714</name>
</gene>
<evidence type="ECO:0000313" key="1">
    <source>
        <dbReference type="EMBL" id="SEF13004.1"/>
    </source>
</evidence>
<dbReference type="AlphaFoldDB" id="A0A1H5PH77"/>